<evidence type="ECO:0000256" key="1">
    <source>
        <dbReference type="SAM" id="Phobius"/>
    </source>
</evidence>
<reference evidence="3 4" key="1">
    <citation type="journal article" date="2018" name="J. Microbiol.">
        <title>Salicibibacter kimchii gen. nov., sp. nov., a moderately halophilic and alkalitolerant bacterium in the family Bacillaceae, isolated from kimchi.</title>
        <authorList>
            <person name="Jang J.Y."/>
            <person name="Oh Y.J."/>
            <person name="Lim S.K."/>
            <person name="Park H.K."/>
            <person name="Lee C."/>
            <person name="Kim J.Y."/>
            <person name="Lee M.A."/>
            <person name="Choi H.J."/>
        </authorList>
    </citation>
    <scope>NUCLEOTIDE SEQUENCE [LARGE SCALE GENOMIC DNA]</scope>
    <source>
        <strain evidence="3 4">NKC1-1</strain>
    </source>
</reference>
<dbReference type="Pfam" id="PF07238">
    <property type="entry name" value="PilZ"/>
    <property type="match status" value="1"/>
</dbReference>
<sequence>MPASDEVIFFLTTCIILMIVFLILSTVLWNELKKKEKTIAELSKKITGTEKEISKRNAFRVDFSVKKCEYSIIEVANQASEHLEWKDGEMKDISFSGMKLTSDKAIPIRQGVKVKIKCNLEGENVTLVGNVVRQEIYSAHQQMTYGIQFTKDPQNQNALFKALNKINHYRQHIGVPNAQATEKVK</sequence>
<dbReference type="InterPro" id="IPR009875">
    <property type="entry name" value="PilZ_domain"/>
</dbReference>
<gene>
    <name evidence="3" type="ORF">DT065_05595</name>
</gene>
<dbReference type="GO" id="GO:0035438">
    <property type="term" value="F:cyclic-di-GMP binding"/>
    <property type="evidence" value="ECO:0007669"/>
    <property type="project" value="InterPro"/>
</dbReference>
<dbReference type="Proteomes" id="UP000252100">
    <property type="component" value="Chromosome"/>
</dbReference>
<dbReference type="SUPFAM" id="SSF141371">
    <property type="entry name" value="PilZ domain-like"/>
    <property type="match status" value="1"/>
</dbReference>
<dbReference type="EMBL" id="CP031092">
    <property type="protein sequence ID" value="AXF55543.1"/>
    <property type="molecule type" value="Genomic_DNA"/>
</dbReference>
<keyword evidence="1" id="KW-1133">Transmembrane helix</keyword>
<feature type="transmembrane region" description="Helical" evidence="1">
    <location>
        <begin position="6"/>
        <end position="29"/>
    </location>
</feature>
<keyword evidence="4" id="KW-1185">Reference proteome</keyword>
<name>A0A345BX62_9BACI</name>
<keyword evidence="1" id="KW-0472">Membrane</keyword>
<feature type="domain" description="PilZ" evidence="2">
    <location>
        <begin position="56"/>
        <end position="160"/>
    </location>
</feature>
<dbReference type="Gene3D" id="2.40.10.220">
    <property type="entry name" value="predicted glycosyltransferase like domains"/>
    <property type="match status" value="1"/>
</dbReference>
<dbReference type="AlphaFoldDB" id="A0A345BX62"/>
<dbReference type="RefSeq" id="WP_114371590.1">
    <property type="nucleotide sequence ID" value="NZ_CP031092.1"/>
</dbReference>
<protein>
    <submittedName>
        <fullName evidence="3">PilZ domain-containing protein</fullName>
    </submittedName>
</protein>
<evidence type="ECO:0000313" key="4">
    <source>
        <dbReference type="Proteomes" id="UP000252100"/>
    </source>
</evidence>
<keyword evidence="1" id="KW-0812">Transmembrane</keyword>
<organism evidence="3 4">
    <name type="scientific">Salicibibacter kimchii</name>
    <dbReference type="NCBI Taxonomy" id="2099786"/>
    <lineage>
        <taxon>Bacteria</taxon>
        <taxon>Bacillati</taxon>
        <taxon>Bacillota</taxon>
        <taxon>Bacilli</taxon>
        <taxon>Bacillales</taxon>
        <taxon>Bacillaceae</taxon>
        <taxon>Salicibibacter</taxon>
    </lineage>
</organism>
<proteinExistence type="predicted"/>
<dbReference type="KEGG" id="rue:DT065_05595"/>
<accession>A0A345BX62</accession>
<evidence type="ECO:0000259" key="2">
    <source>
        <dbReference type="Pfam" id="PF07238"/>
    </source>
</evidence>
<evidence type="ECO:0000313" key="3">
    <source>
        <dbReference type="EMBL" id="AXF55543.1"/>
    </source>
</evidence>